<protein>
    <submittedName>
        <fullName evidence="1">Uncharacterized protein</fullName>
    </submittedName>
</protein>
<dbReference type="Proteomes" id="UP001060085">
    <property type="component" value="Linkage Group LG07"/>
</dbReference>
<gene>
    <name evidence="1" type="ORF">M9H77_29765</name>
</gene>
<comment type="caution">
    <text evidence="1">The sequence shown here is derived from an EMBL/GenBank/DDBJ whole genome shotgun (WGS) entry which is preliminary data.</text>
</comment>
<name>A0ACB9ZXJ6_CATRO</name>
<sequence length="121" mass="14291">MSINRRTKVDCYYSFGVSWPPRWKPGYIYKNNGKESCQEERWRSEKNHVSLSTRATLRFLFARISGHLKKGKETKTRTFIPRHVLLTVRNDEELEELLACVTIAHGGILPKQTQFFCRRMN</sequence>
<evidence type="ECO:0000313" key="2">
    <source>
        <dbReference type="Proteomes" id="UP001060085"/>
    </source>
</evidence>
<reference evidence="2" key="1">
    <citation type="journal article" date="2023" name="Nat. Plants">
        <title>Single-cell RNA sequencing provides a high-resolution roadmap for understanding the multicellular compartmentation of specialized metabolism.</title>
        <authorList>
            <person name="Sun S."/>
            <person name="Shen X."/>
            <person name="Li Y."/>
            <person name="Li Y."/>
            <person name="Wang S."/>
            <person name="Li R."/>
            <person name="Zhang H."/>
            <person name="Shen G."/>
            <person name="Guo B."/>
            <person name="Wei J."/>
            <person name="Xu J."/>
            <person name="St-Pierre B."/>
            <person name="Chen S."/>
            <person name="Sun C."/>
        </authorList>
    </citation>
    <scope>NUCLEOTIDE SEQUENCE [LARGE SCALE GENOMIC DNA]</scope>
</reference>
<dbReference type="EMBL" id="CM044707">
    <property type="protein sequence ID" value="KAI5652578.1"/>
    <property type="molecule type" value="Genomic_DNA"/>
</dbReference>
<evidence type="ECO:0000313" key="1">
    <source>
        <dbReference type="EMBL" id="KAI5652578.1"/>
    </source>
</evidence>
<organism evidence="1 2">
    <name type="scientific">Catharanthus roseus</name>
    <name type="common">Madagascar periwinkle</name>
    <name type="synonym">Vinca rosea</name>
    <dbReference type="NCBI Taxonomy" id="4058"/>
    <lineage>
        <taxon>Eukaryota</taxon>
        <taxon>Viridiplantae</taxon>
        <taxon>Streptophyta</taxon>
        <taxon>Embryophyta</taxon>
        <taxon>Tracheophyta</taxon>
        <taxon>Spermatophyta</taxon>
        <taxon>Magnoliopsida</taxon>
        <taxon>eudicotyledons</taxon>
        <taxon>Gunneridae</taxon>
        <taxon>Pentapetalae</taxon>
        <taxon>asterids</taxon>
        <taxon>lamiids</taxon>
        <taxon>Gentianales</taxon>
        <taxon>Apocynaceae</taxon>
        <taxon>Rauvolfioideae</taxon>
        <taxon>Vinceae</taxon>
        <taxon>Catharanthinae</taxon>
        <taxon>Catharanthus</taxon>
    </lineage>
</organism>
<accession>A0ACB9ZXJ6</accession>
<proteinExistence type="predicted"/>
<keyword evidence="2" id="KW-1185">Reference proteome</keyword>